<accession>A0A9P0YUH8</accession>
<name>A0A9P0YUH8_CUSEU</name>
<dbReference type="EMBL" id="CAMAPE010000010">
    <property type="protein sequence ID" value="CAH9075905.1"/>
    <property type="molecule type" value="Genomic_DNA"/>
</dbReference>
<evidence type="ECO:0000256" key="1">
    <source>
        <dbReference type="SAM" id="MobiDB-lite"/>
    </source>
</evidence>
<keyword evidence="3" id="KW-1185">Reference proteome</keyword>
<dbReference type="Proteomes" id="UP001152484">
    <property type="component" value="Unassembled WGS sequence"/>
</dbReference>
<gene>
    <name evidence="2" type="ORF">CEURO_LOCUS5629</name>
</gene>
<protein>
    <submittedName>
        <fullName evidence="2">Uncharacterized protein</fullName>
    </submittedName>
</protein>
<proteinExistence type="predicted"/>
<sequence>MEFWHPPCQNHHYFLDEDGYYVPVINDWNKEAIYHQPKRYAQPQARPLNSKLTNGATSSRAAGTRSQPNQVNQKWHRARFYPNSRYRNPVHFLRHYASAEFRPPVGYIAEHQRQQSRPNLFEHQRQQSRALYRPQAGETADGWRRVIYRGRRHPFPINQQFPKYQHLHPEKNRSAGNANRYQRLRFEDDILISTEPFESEPESDKSSDFDINQRNKKNQNSKARGSSRNRLDLCEGVTPEHGGGSRREKSMADAPSCSAPSTAAERPTSDNLYREETKRSGSIQALTWADVVKSNSDKKITSQK</sequence>
<comment type="caution">
    <text evidence="2">The sequence shown here is derived from an EMBL/GenBank/DDBJ whole genome shotgun (WGS) entry which is preliminary data.</text>
</comment>
<evidence type="ECO:0000313" key="3">
    <source>
        <dbReference type="Proteomes" id="UP001152484"/>
    </source>
</evidence>
<feature type="region of interest" description="Disordered" evidence="1">
    <location>
        <begin position="157"/>
        <end position="180"/>
    </location>
</feature>
<feature type="compositionally biased region" description="Basic and acidic residues" evidence="1">
    <location>
        <begin position="202"/>
        <end position="213"/>
    </location>
</feature>
<evidence type="ECO:0000313" key="2">
    <source>
        <dbReference type="EMBL" id="CAH9075905.1"/>
    </source>
</evidence>
<feature type="compositionally biased region" description="Polar residues" evidence="1">
    <location>
        <begin position="50"/>
        <end position="73"/>
    </location>
</feature>
<reference evidence="2" key="1">
    <citation type="submission" date="2022-07" db="EMBL/GenBank/DDBJ databases">
        <authorList>
            <person name="Macas J."/>
            <person name="Novak P."/>
            <person name="Neumann P."/>
        </authorList>
    </citation>
    <scope>NUCLEOTIDE SEQUENCE</scope>
</reference>
<feature type="region of interest" description="Disordered" evidence="1">
    <location>
        <begin position="194"/>
        <end position="281"/>
    </location>
</feature>
<feature type="region of interest" description="Disordered" evidence="1">
    <location>
        <begin position="40"/>
        <end position="74"/>
    </location>
</feature>
<organism evidence="2 3">
    <name type="scientific">Cuscuta europaea</name>
    <name type="common">European dodder</name>
    <dbReference type="NCBI Taxonomy" id="41803"/>
    <lineage>
        <taxon>Eukaryota</taxon>
        <taxon>Viridiplantae</taxon>
        <taxon>Streptophyta</taxon>
        <taxon>Embryophyta</taxon>
        <taxon>Tracheophyta</taxon>
        <taxon>Spermatophyta</taxon>
        <taxon>Magnoliopsida</taxon>
        <taxon>eudicotyledons</taxon>
        <taxon>Gunneridae</taxon>
        <taxon>Pentapetalae</taxon>
        <taxon>asterids</taxon>
        <taxon>lamiids</taxon>
        <taxon>Solanales</taxon>
        <taxon>Convolvulaceae</taxon>
        <taxon>Cuscuteae</taxon>
        <taxon>Cuscuta</taxon>
        <taxon>Cuscuta subgen. Cuscuta</taxon>
    </lineage>
</organism>
<dbReference type="OrthoDB" id="1328747at2759"/>
<dbReference type="AlphaFoldDB" id="A0A9P0YUH8"/>